<evidence type="ECO:0000259" key="1">
    <source>
        <dbReference type="PROSITE" id="PS50011"/>
    </source>
</evidence>
<evidence type="ECO:0000313" key="3">
    <source>
        <dbReference type="Proteomes" id="UP001470230"/>
    </source>
</evidence>
<protein>
    <recommendedName>
        <fullName evidence="1">Protein kinase domain-containing protein</fullName>
    </recommendedName>
</protein>
<name>A0ABR2GTN5_9EUKA</name>
<accession>A0ABR2GTN5</accession>
<dbReference type="Pfam" id="PF00069">
    <property type="entry name" value="Pkinase"/>
    <property type="match status" value="1"/>
</dbReference>
<dbReference type="PROSITE" id="PS50011">
    <property type="entry name" value="PROTEIN_KINASE_DOM"/>
    <property type="match status" value="1"/>
</dbReference>
<dbReference type="PANTHER" id="PTHR44167">
    <property type="entry name" value="OVARIAN-SPECIFIC SERINE/THREONINE-PROTEIN KINASE LOK-RELATED"/>
    <property type="match status" value="1"/>
</dbReference>
<reference evidence="2 3" key="1">
    <citation type="submission" date="2024-04" db="EMBL/GenBank/DDBJ databases">
        <title>Tritrichomonas musculus Genome.</title>
        <authorList>
            <person name="Alves-Ferreira E."/>
            <person name="Grigg M."/>
            <person name="Lorenzi H."/>
            <person name="Galac M."/>
        </authorList>
    </citation>
    <scope>NUCLEOTIDE SEQUENCE [LARGE SCALE GENOMIC DNA]</scope>
    <source>
        <strain evidence="2 3">EAF2021</strain>
    </source>
</reference>
<dbReference type="InterPro" id="IPR008271">
    <property type="entry name" value="Ser/Thr_kinase_AS"/>
</dbReference>
<dbReference type="InterPro" id="IPR011009">
    <property type="entry name" value="Kinase-like_dom_sf"/>
</dbReference>
<dbReference type="PROSITE" id="PS00108">
    <property type="entry name" value="PROTEIN_KINASE_ST"/>
    <property type="match status" value="1"/>
</dbReference>
<comment type="caution">
    <text evidence="2">The sequence shown here is derived from an EMBL/GenBank/DDBJ whole genome shotgun (WGS) entry which is preliminary data.</text>
</comment>
<dbReference type="Proteomes" id="UP001470230">
    <property type="component" value="Unassembled WGS sequence"/>
</dbReference>
<dbReference type="SMART" id="SM00220">
    <property type="entry name" value="S_TKc"/>
    <property type="match status" value="1"/>
</dbReference>
<sequence length="289" mass="33694">MLQIVPETQLNQYIIITQISTYARNSVFKAYIPTPGEEFNENTKCYIIKAIPFETKEEIECYNHQAEILNLFKDIPTIVQFKETFILNNQITGGKQYLFGVMDFCSYIDLFDFYSERENEEISPDQIRSIAYQSLKILDIIHKEKVVHHDIKPANFLIESIRPLMIKITDFEFSVRLKSSDDLTDQPYGTCFYMAPEILNCQPHGMGVDIWALGIMLYELNAKKMPFNLREEQSQRCVIRARIKINQLSFDDSFKDPNQIDLLSKMLEKDPSKRISSAEALKHPYFNGL</sequence>
<proteinExistence type="predicted"/>
<dbReference type="SUPFAM" id="SSF56112">
    <property type="entry name" value="Protein kinase-like (PK-like)"/>
    <property type="match status" value="1"/>
</dbReference>
<dbReference type="Gene3D" id="1.10.510.10">
    <property type="entry name" value="Transferase(Phosphotransferase) domain 1"/>
    <property type="match status" value="1"/>
</dbReference>
<evidence type="ECO:0000313" key="2">
    <source>
        <dbReference type="EMBL" id="KAK8837003.1"/>
    </source>
</evidence>
<keyword evidence="3" id="KW-1185">Reference proteome</keyword>
<organism evidence="2 3">
    <name type="scientific">Tritrichomonas musculus</name>
    <dbReference type="NCBI Taxonomy" id="1915356"/>
    <lineage>
        <taxon>Eukaryota</taxon>
        <taxon>Metamonada</taxon>
        <taxon>Parabasalia</taxon>
        <taxon>Tritrichomonadida</taxon>
        <taxon>Tritrichomonadidae</taxon>
        <taxon>Tritrichomonas</taxon>
    </lineage>
</organism>
<dbReference type="PANTHER" id="PTHR44167:SF30">
    <property type="entry name" value="PHOSPHORYLASE KINASE"/>
    <property type="match status" value="1"/>
</dbReference>
<dbReference type="InterPro" id="IPR000719">
    <property type="entry name" value="Prot_kinase_dom"/>
</dbReference>
<feature type="domain" description="Protein kinase" evidence="1">
    <location>
        <begin position="13"/>
        <end position="286"/>
    </location>
</feature>
<dbReference type="EMBL" id="JAPFFF010000062">
    <property type="protein sequence ID" value="KAK8837003.1"/>
    <property type="molecule type" value="Genomic_DNA"/>
</dbReference>
<gene>
    <name evidence="2" type="ORF">M9Y10_037040</name>
</gene>